<protein>
    <recommendedName>
        <fullName evidence="9">D-alanine--D-alanine ligase</fullName>
        <ecNumber evidence="9">6.3.2.4</ecNumber>
    </recommendedName>
    <alternativeName>
        <fullName evidence="9">D-Ala-D-Ala ligase</fullName>
    </alternativeName>
    <alternativeName>
        <fullName evidence="9">D-alanylalanine synthetase</fullName>
    </alternativeName>
</protein>
<evidence type="ECO:0000256" key="3">
    <source>
        <dbReference type="ARBA" id="ARBA00022490"/>
    </source>
</evidence>
<reference evidence="12 13" key="1">
    <citation type="journal article" date="2011" name="Int. J. Syst. Evol. Microbiol.">
        <title>Allobacillus halotolerans gen. nov., sp. nov. isolated from shrimp paste.</title>
        <authorList>
            <person name="Sheu S.Y."/>
            <person name="Arun A.B."/>
            <person name="Jiang S.R."/>
            <person name="Young C.C."/>
            <person name="Chen W.M."/>
        </authorList>
    </citation>
    <scope>NUCLEOTIDE SEQUENCE [LARGE SCALE GENOMIC DNA]</scope>
    <source>
        <strain evidence="12 13">LMG 24826</strain>
    </source>
</reference>
<organism evidence="12 13">
    <name type="scientific">Allobacillus halotolerans</name>
    <dbReference type="NCBI Taxonomy" id="570278"/>
    <lineage>
        <taxon>Bacteria</taxon>
        <taxon>Bacillati</taxon>
        <taxon>Bacillota</taxon>
        <taxon>Bacilli</taxon>
        <taxon>Bacillales</taxon>
        <taxon>Bacillaceae</taxon>
        <taxon>Allobacillus</taxon>
    </lineage>
</organism>
<evidence type="ECO:0000313" key="12">
    <source>
        <dbReference type="EMBL" id="MBU6081881.1"/>
    </source>
</evidence>
<keyword evidence="7 9" id="KW-0133">Cell shape</keyword>
<evidence type="ECO:0000256" key="1">
    <source>
        <dbReference type="ARBA" id="ARBA00004496"/>
    </source>
</evidence>
<dbReference type="PROSITE" id="PS00843">
    <property type="entry name" value="DALA_DALA_LIGASE_1"/>
    <property type="match status" value="1"/>
</dbReference>
<dbReference type="HAMAP" id="MF_00047">
    <property type="entry name" value="Dala_Dala_lig"/>
    <property type="match status" value="1"/>
</dbReference>
<evidence type="ECO:0000256" key="8">
    <source>
        <dbReference type="ARBA" id="ARBA00022984"/>
    </source>
</evidence>
<dbReference type="PIRSF" id="PIRSF039102">
    <property type="entry name" value="Ddl/VanB"/>
    <property type="match status" value="1"/>
</dbReference>
<gene>
    <name evidence="9" type="primary">ddl</name>
    <name evidence="12" type="ORF">KQ486_12735</name>
</gene>
<dbReference type="PANTHER" id="PTHR23132:SF23">
    <property type="entry name" value="D-ALANINE--D-ALANINE LIGASE B"/>
    <property type="match status" value="1"/>
</dbReference>
<accession>A0ABS6GSK1</accession>
<evidence type="ECO:0000256" key="9">
    <source>
        <dbReference type="HAMAP-Rule" id="MF_00047"/>
    </source>
</evidence>
<dbReference type="InterPro" id="IPR011761">
    <property type="entry name" value="ATP-grasp"/>
</dbReference>
<dbReference type="InterPro" id="IPR011127">
    <property type="entry name" value="Dala_Dala_lig_N"/>
</dbReference>
<comment type="subcellular location">
    <subcellularLocation>
        <location evidence="1 9">Cytoplasm</location>
    </subcellularLocation>
</comment>
<dbReference type="NCBIfam" id="NF002378">
    <property type="entry name" value="PRK01372.1"/>
    <property type="match status" value="1"/>
</dbReference>
<proteinExistence type="inferred from homology"/>
<dbReference type="InterPro" id="IPR000291">
    <property type="entry name" value="D-Ala_lig_Van_CS"/>
</dbReference>
<dbReference type="PANTHER" id="PTHR23132">
    <property type="entry name" value="D-ALANINE--D-ALANINE LIGASE"/>
    <property type="match status" value="1"/>
</dbReference>
<dbReference type="EC" id="6.3.2.4" evidence="9"/>
<comment type="similarity">
    <text evidence="2 9">Belongs to the D-alanine--D-alanine ligase family.</text>
</comment>
<evidence type="ECO:0000256" key="7">
    <source>
        <dbReference type="ARBA" id="ARBA00022960"/>
    </source>
</evidence>
<dbReference type="EMBL" id="JAHLZF010000025">
    <property type="protein sequence ID" value="MBU6081881.1"/>
    <property type="molecule type" value="Genomic_DNA"/>
</dbReference>
<keyword evidence="9" id="KW-0961">Cell wall biogenesis/degradation</keyword>
<evidence type="ECO:0000256" key="4">
    <source>
        <dbReference type="ARBA" id="ARBA00022598"/>
    </source>
</evidence>
<dbReference type="GO" id="GO:0016874">
    <property type="term" value="F:ligase activity"/>
    <property type="evidence" value="ECO:0007669"/>
    <property type="project" value="UniProtKB-KW"/>
</dbReference>
<dbReference type="RefSeq" id="WP_216687840.1">
    <property type="nucleotide sequence ID" value="NZ_CAUPKR010000015.1"/>
</dbReference>
<comment type="pathway">
    <text evidence="9">Cell wall biogenesis; peptidoglycan biosynthesis.</text>
</comment>
<dbReference type="Proteomes" id="UP000812672">
    <property type="component" value="Unassembled WGS sequence"/>
</dbReference>
<dbReference type="Pfam" id="PF01820">
    <property type="entry name" value="Dala_Dala_lig_N"/>
    <property type="match status" value="1"/>
</dbReference>
<keyword evidence="6 10" id="KW-0067">ATP-binding</keyword>
<keyword evidence="3 9" id="KW-0963">Cytoplasm</keyword>
<evidence type="ECO:0000256" key="10">
    <source>
        <dbReference type="PROSITE-ProRule" id="PRU00409"/>
    </source>
</evidence>
<evidence type="ECO:0000313" key="13">
    <source>
        <dbReference type="Proteomes" id="UP000812672"/>
    </source>
</evidence>
<dbReference type="NCBIfam" id="TIGR01205">
    <property type="entry name" value="D_ala_D_alaTIGR"/>
    <property type="match status" value="1"/>
</dbReference>
<comment type="caution">
    <text evidence="12">The sequence shown here is derived from an EMBL/GenBank/DDBJ whole genome shotgun (WGS) entry which is preliminary data.</text>
</comment>
<comment type="function">
    <text evidence="9">Cell wall formation.</text>
</comment>
<keyword evidence="4 9" id="KW-0436">Ligase</keyword>
<feature type="domain" description="ATP-grasp" evidence="11">
    <location>
        <begin position="101"/>
        <end position="303"/>
    </location>
</feature>
<name>A0ABS6GSK1_9BACI</name>
<dbReference type="InterPro" id="IPR011095">
    <property type="entry name" value="Dala_Dala_lig_C"/>
</dbReference>
<keyword evidence="8 9" id="KW-0573">Peptidoglycan synthesis</keyword>
<keyword evidence="5 10" id="KW-0547">Nucleotide-binding</keyword>
<comment type="catalytic activity">
    <reaction evidence="9">
        <text>2 D-alanine + ATP = D-alanyl-D-alanine + ADP + phosphate + H(+)</text>
        <dbReference type="Rhea" id="RHEA:11224"/>
        <dbReference type="ChEBI" id="CHEBI:15378"/>
        <dbReference type="ChEBI" id="CHEBI:30616"/>
        <dbReference type="ChEBI" id="CHEBI:43474"/>
        <dbReference type="ChEBI" id="CHEBI:57416"/>
        <dbReference type="ChEBI" id="CHEBI:57822"/>
        <dbReference type="ChEBI" id="CHEBI:456216"/>
        <dbReference type="EC" id="6.3.2.4"/>
    </reaction>
</comment>
<keyword evidence="13" id="KW-1185">Reference proteome</keyword>
<dbReference type="InterPro" id="IPR005905">
    <property type="entry name" value="D_ala_D_ala"/>
</dbReference>
<sequence length="307" mass="34246">MKILVIYGGESSEREVSLKTGKGIYESLIKQDYNASLYDFKINQLNELIVEIGSHDLIYIALHGKDGEDGKIQALLQLLGKPYIGSDHTSSSLAINKSLTKEIANQKNIPTANFLSISNSDDLNLKLDTVNSNFSYPIIVKPNREGSSFGFSIIKEKSDLEKSVNNAFKYDKEILIEDYVKGQEFTVAILDDDGPVALPVIQIIPKNEYYDFESKYTEGGSEHVCPANIETSLEKSLKEYAINAHKALGCRHYSRVDFIVTDQMEIFMLEVNTLPGMTPTSLFPDAANAYGLNYDQLISHLIKLAKN</sequence>
<evidence type="ECO:0000256" key="6">
    <source>
        <dbReference type="ARBA" id="ARBA00022840"/>
    </source>
</evidence>
<dbReference type="PROSITE" id="PS50975">
    <property type="entry name" value="ATP_GRASP"/>
    <property type="match status" value="1"/>
</dbReference>
<evidence type="ECO:0000256" key="5">
    <source>
        <dbReference type="ARBA" id="ARBA00022741"/>
    </source>
</evidence>
<evidence type="ECO:0000256" key="2">
    <source>
        <dbReference type="ARBA" id="ARBA00010871"/>
    </source>
</evidence>
<evidence type="ECO:0000259" key="11">
    <source>
        <dbReference type="PROSITE" id="PS50975"/>
    </source>
</evidence>
<dbReference type="Pfam" id="PF07478">
    <property type="entry name" value="Dala_Dala_lig_C"/>
    <property type="match status" value="1"/>
</dbReference>